<accession>A0A8W8J8Q2</accession>
<feature type="domain" description="C1q" evidence="3">
    <location>
        <begin position="2"/>
        <end position="137"/>
    </location>
</feature>
<evidence type="ECO:0000313" key="5">
    <source>
        <dbReference type="Proteomes" id="UP000005408"/>
    </source>
</evidence>
<evidence type="ECO:0000313" key="4">
    <source>
        <dbReference type="EnsemblMetazoa" id="G17851.1:cds"/>
    </source>
</evidence>
<dbReference type="PRINTS" id="PR00007">
    <property type="entry name" value="COMPLEMNTC1Q"/>
</dbReference>
<reference evidence="4" key="1">
    <citation type="submission" date="2022-08" db="UniProtKB">
        <authorList>
            <consortium name="EnsemblMetazoa"/>
        </authorList>
    </citation>
    <scope>IDENTIFICATION</scope>
    <source>
        <strain evidence="4">05x7-T-G4-1.051#20</strain>
    </source>
</reference>
<dbReference type="SMART" id="SM00110">
    <property type="entry name" value="C1Q"/>
    <property type="match status" value="1"/>
</dbReference>
<dbReference type="InterPro" id="IPR001073">
    <property type="entry name" value="C1q_dom"/>
</dbReference>
<keyword evidence="2" id="KW-0964">Secreted</keyword>
<evidence type="ECO:0000256" key="2">
    <source>
        <dbReference type="ARBA" id="ARBA00022525"/>
    </source>
</evidence>
<dbReference type="AlphaFoldDB" id="A0A8W8J8Q2"/>
<dbReference type="Gene3D" id="2.60.120.40">
    <property type="match status" value="1"/>
</dbReference>
<dbReference type="InterPro" id="IPR050392">
    <property type="entry name" value="Collagen/C1q_domain"/>
</dbReference>
<dbReference type="InterPro" id="IPR008983">
    <property type="entry name" value="Tumour_necrosis_fac-like_dom"/>
</dbReference>
<evidence type="ECO:0000256" key="1">
    <source>
        <dbReference type="ARBA" id="ARBA00004613"/>
    </source>
</evidence>
<dbReference type="PANTHER" id="PTHR15427:SF33">
    <property type="entry name" value="COLLAGEN IV NC1 DOMAIN-CONTAINING PROTEIN"/>
    <property type="match status" value="1"/>
</dbReference>
<organism evidence="4 5">
    <name type="scientific">Magallana gigas</name>
    <name type="common">Pacific oyster</name>
    <name type="synonym">Crassostrea gigas</name>
    <dbReference type="NCBI Taxonomy" id="29159"/>
    <lineage>
        <taxon>Eukaryota</taxon>
        <taxon>Metazoa</taxon>
        <taxon>Spiralia</taxon>
        <taxon>Lophotrochozoa</taxon>
        <taxon>Mollusca</taxon>
        <taxon>Bivalvia</taxon>
        <taxon>Autobranchia</taxon>
        <taxon>Pteriomorphia</taxon>
        <taxon>Ostreida</taxon>
        <taxon>Ostreoidea</taxon>
        <taxon>Ostreidae</taxon>
        <taxon>Magallana</taxon>
    </lineage>
</organism>
<dbReference type="GO" id="GO:0005581">
    <property type="term" value="C:collagen trimer"/>
    <property type="evidence" value="ECO:0007669"/>
    <property type="project" value="UniProtKB-KW"/>
</dbReference>
<protein>
    <recommendedName>
        <fullName evidence="3">C1q domain-containing protein</fullName>
    </recommendedName>
</protein>
<dbReference type="EnsemblMetazoa" id="G17851.1">
    <property type="protein sequence ID" value="G17851.1:cds"/>
    <property type="gene ID" value="G17851"/>
</dbReference>
<evidence type="ECO:0000259" key="3">
    <source>
        <dbReference type="PROSITE" id="PS50871"/>
    </source>
</evidence>
<proteinExistence type="predicted"/>
<comment type="subcellular location">
    <subcellularLocation>
        <location evidence="1">Secreted</location>
    </subcellularLocation>
</comment>
<dbReference type="Proteomes" id="UP000005408">
    <property type="component" value="Unassembled WGS sequence"/>
</dbReference>
<dbReference type="PROSITE" id="PS50871">
    <property type="entry name" value="C1Q"/>
    <property type="match status" value="1"/>
</dbReference>
<name>A0A8W8J8Q2_MAGGI</name>
<dbReference type="SUPFAM" id="SSF49842">
    <property type="entry name" value="TNF-like"/>
    <property type="match status" value="1"/>
</dbReference>
<dbReference type="Pfam" id="PF00386">
    <property type="entry name" value="C1q"/>
    <property type="match status" value="1"/>
</dbReference>
<sequence length="137" mass="14849">MDKSSHHAFTVGISSGNSDWAGDTLVFPTVIYSEGTGYNPSTGIFTAPTAGTYVFYVSVQSANRKYLWLDIVLNGSSKVRATAYYSSGSSVHINQTGTNLVILHLLTGDRVWVKRYAGVGYYSNNVPSTTFSGFKLN</sequence>
<dbReference type="PANTHER" id="PTHR15427">
    <property type="entry name" value="EMILIN ELASTIN MICROFIBRIL INTERFACE-LOCATED PROTEIN ELASTIN MICROFIBRIL INTERFACER"/>
    <property type="match status" value="1"/>
</dbReference>
<keyword evidence="5" id="KW-1185">Reference proteome</keyword>